<dbReference type="InterPro" id="IPR050863">
    <property type="entry name" value="CenT-Element_Derived"/>
</dbReference>
<dbReference type="SUPFAM" id="SSF46689">
    <property type="entry name" value="Homeodomain-like"/>
    <property type="match status" value="1"/>
</dbReference>
<dbReference type="EMBL" id="QXFT01001911">
    <property type="protein sequence ID" value="KAE9307723.1"/>
    <property type="molecule type" value="Genomic_DNA"/>
</dbReference>
<reference evidence="3 4" key="1">
    <citation type="submission" date="2018-08" db="EMBL/GenBank/DDBJ databases">
        <title>Genomic investigation of the strawberry pathogen Phytophthora fragariae indicates pathogenicity is determined by transcriptional variation in three key races.</title>
        <authorList>
            <person name="Adams T.M."/>
            <person name="Armitage A.D."/>
            <person name="Sobczyk M.K."/>
            <person name="Bates H.J."/>
            <person name="Dunwell J.M."/>
            <person name="Nellist C.F."/>
            <person name="Harrison R.J."/>
        </authorList>
    </citation>
    <scope>NUCLEOTIDE SEQUENCE [LARGE SCALE GENOMIC DNA]</scope>
    <source>
        <strain evidence="3 4">SCRP333</strain>
    </source>
</reference>
<dbReference type="Gene3D" id="1.10.10.60">
    <property type="entry name" value="Homeodomain-like"/>
    <property type="match status" value="1"/>
</dbReference>
<dbReference type="SMART" id="SM00674">
    <property type="entry name" value="CENPB"/>
    <property type="match status" value="1"/>
</dbReference>
<dbReference type="InterPro" id="IPR004875">
    <property type="entry name" value="DDE_SF_endonuclease_dom"/>
</dbReference>
<gene>
    <name evidence="3" type="ORF">PR003_g20932</name>
</gene>
<dbReference type="GO" id="GO:0003677">
    <property type="term" value="F:DNA binding"/>
    <property type="evidence" value="ECO:0007669"/>
    <property type="project" value="UniProtKB-KW"/>
</dbReference>
<dbReference type="InterPro" id="IPR006600">
    <property type="entry name" value="HTH_CenpB_DNA-bd_dom"/>
</dbReference>
<dbReference type="PANTHER" id="PTHR19303:SF73">
    <property type="entry name" value="PROTEIN PDC2"/>
    <property type="match status" value="1"/>
</dbReference>
<name>A0A6A4DG11_9STRA</name>
<organism evidence="3 4">
    <name type="scientific">Phytophthora rubi</name>
    <dbReference type="NCBI Taxonomy" id="129364"/>
    <lineage>
        <taxon>Eukaryota</taxon>
        <taxon>Sar</taxon>
        <taxon>Stramenopiles</taxon>
        <taxon>Oomycota</taxon>
        <taxon>Peronosporomycetes</taxon>
        <taxon>Peronosporales</taxon>
        <taxon>Peronosporaceae</taxon>
        <taxon>Phytophthora</taxon>
    </lineage>
</organism>
<feature type="domain" description="HTH CENPB-type" evidence="2">
    <location>
        <begin position="67"/>
        <end position="139"/>
    </location>
</feature>
<dbReference type="GO" id="GO:0005634">
    <property type="term" value="C:nucleus"/>
    <property type="evidence" value="ECO:0007669"/>
    <property type="project" value="TreeGrafter"/>
</dbReference>
<keyword evidence="1" id="KW-0238">DNA-binding</keyword>
<keyword evidence="4" id="KW-1185">Reference proteome</keyword>
<evidence type="ECO:0000256" key="1">
    <source>
        <dbReference type="ARBA" id="ARBA00023125"/>
    </source>
</evidence>
<dbReference type="Proteomes" id="UP000434957">
    <property type="component" value="Unassembled WGS sequence"/>
</dbReference>
<accession>A0A6A4DG11</accession>
<evidence type="ECO:0000313" key="3">
    <source>
        <dbReference type="EMBL" id="KAE9307723.1"/>
    </source>
</evidence>
<proteinExistence type="predicted"/>
<dbReference type="Pfam" id="PF03221">
    <property type="entry name" value="HTH_Tnp_Tc5"/>
    <property type="match status" value="1"/>
</dbReference>
<dbReference type="PANTHER" id="PTHR19303">
    <property type="entry name" value="TRANSPOSON"/>
    <property type="match status" value="1"/>
</dbReference>
<dbReference type="AlphaFoldDB" id="A0A6A4DG11"/>
<evidence type="ECO:0000313" key="4">
    <source>
        <dbReference type="Proteomes" id="UP000434957"/>
    </source>
</evidence>
<protein>
    <recommendedName>
        <fullName evidence="2">HTH CENPB-type domain-containing protein</fullName>
    </recommendedName>
</protein>
<dbReference type="PROSITE" id="PS51253">
    <property type="entry name" value="HTH_CENPB"/>
    <property type="match status" value="1"/>
</dbReference>
<sequence>MSSPAQSPSLTLEEKLQVRLKAQRAPRMKDGELQLWVLSTFKKSVSTSTIRRIRNKPPAYFCSANSSATRRRKVKFPELEKQLVDFFHRNEEDSVISDDILLLKAGDIKKDLKISDEQLRLSNGWLAKFKKRNGISSHRLHGEADSSTAVEIRSARYSLQDITRQYQPEDIYNFDETALFYRLPPNQTLATKRRKGKKRDKSRITVAFCCNATGTDKMNPVIIGTAANPRWFPGGTRRALKGNAVDYYHTKKAWMTASIFFEWLQSFNLKMAVQNRKVLLLIDNASCHKVIRTLSHVEVHFLPPNLTSSVQPLDAGIIRSFKARYRRRFVRWCLDAIEGGIKRKLNLLEAIQFSIESWGDVSADCIRNCWVKSRIVDA</sequence>
<dbReference type="Pfam" id="PF03184">
    <property type="entry name" value="DDE_1"/>
    <property type="match status" value="1"/>
</dbReference>
<feature type="non-terminal residue" evidence="3">
    <location>
        <position position="378"/>
    </location>
</feature>
<comment type="caution">
    <text evidence="3">The sequence shown here is derived from an EMBL/GenBank/DDBJ whole genome shotgun (WGS) entry which is preliminary data.</text>
</comment>
<evidence type="ECO:0000259" key="2">
    <source>
        <dbReference type="PROSITE" id="PS51253"/>
    </source>
</evidence>
<dbReference type="InterPro" id="IPR009057">
    <property type="entry name" value="Homeodomain-like_sf"/>
</dbReference>